<dbReference type="OrthoDB" id="551633at2759"/>
<evidence type="ECO:0000256" key="4">
    <source>
        <dbReference type="ARBA" id="ARBA00023242"/>
    </source>
</evidence>
<accession>A0A0A8L6E5</accession>
<protein>
    <submittedName>
        <fullName evidence="7">WGS project CCBQ000000000 data, contig 00017</fullName>
    </submittedName>
</protein>
<keyword evidence="4" id="KW-0539">Nucleus</keyword>
<evidence type="ECO:0000256" key="1">
    <source>
        <dbReference type="ARBA" id="ARBA00004604"/>
    </source>
</evidence>
<feature type="coiled-coil region" evidence="5">
    <location>
        <begin position="51"/>
        <end position="91"/>
    </location>
</feature>
<dbReference type="AlphaFoldDB" id="A0A0A8L6E5"/>
<keyword evidence="8" id="KW-1185">Reference proteome</keyword>
<dbReference type="PANTHER" id="PTHR14577:SF0">
    <property type="entry name" value="NUCLEOLAR PROTEIN 12"/>
    <property type="match status" value="1"/>
</dbReference>
<feature type="region of interest" description="Disordered" evidence="6">
    <location>
        <begin position="93"/>
        <end position="147"/>
    </location>
</feature>
<dbReference type="GO" id="GO:0005730">
    <property type="term" value="C:nucleolus"/>
    <property type="evidence" value="ECO:0007669"/>
    <property type="project" value="UniProtKB-SubCell"/>
</dbReference>
<dbReference type="InterPro" id="IPR019186">
    <property type="entry name" value="Nucleolar_protein_12"/>
</dbReference>
<keyword evidence="3 5" id="KW-0175">Coiled coil</keyword>
<dbReference type="Pfam" id="PF09805">
    <property type="entry name" value="Nop25"/>
    <property type="match status" value="1"/>
</dbReference>
<comment type="caution">
    <text evidence="7">The sequence shown here is derived from an EMBL/GenBank/DDBJ whole genome shotgun (WGS) entry which is preliminary data.</text>
</comment>
<feature type="compositionally biased region" description="Basic and acidic residues" evidence="6">
    <location>
        <begin position="222"/>
        <end position="240"/>
    </location>
</feature>
<dbReference type="Proteomes" id="UP000031516">
    <property type="component" value="Unassembled WGS sequence"/>
</dbReference>
<evidence type="ECO:0000313" key="7">
    <source>
        <dbReference type="EMBL" id="CDO94478.1"/>
    </source>
</evidence>
<evidence type="ECO:0000256" key="5">
    <source>
        <dbReference type="SAM" id="Coils"/>
    </source>
</evidence>
<proteinExistence type="inferred from homology"/>
<reference evidence="7 8" key="1">
    <citation type="submission" date="2014-03" db="EMBL/GenBank/DDBJ databases">
        <title>The genome of Kluyveromyces dobzhanskii.</title>
        <authorList>
            <person name="Nystedt B."/>
            <person name="Astrom S."/>
        </authorList>
    </citation>
    <scope>NUCLEOTIDE SEQUENCE [LARGE SCALE GENOMIC DNA]</scope>
    <source>
        <strain evidence="7 8">CBS 2104</strain>
    </source>
</reference>
<dbReference type="PANTHER" id="PTHR14577">
    <property type="entry name" value="NUCLEOLAR PROTEIN 12"/>
    <property type="match status" value="1"/>
</dbReference>
<comment type="similarity">
    <text evidence="2">Belongs to the RRP17 family.</text>
</comment>
<comment type="subcellular location">
    <subcellularLocation>
        <location evidence="1">Nucleus</location>
        <location evidence="1">Nucleolus</location>
    </subcellularLocation>
</comment>
<evidence type="ECO:0000256" key="6">
    <source>
        <dbReference type="SAM" id="MobiDB-lite"/>
    </source>
</evidence>
<dbReference type="EMBL" id="CCBQ010000038">
    <property type="protein sequence ID" value="CDO94478.1"/>
    <property type="molecule type" value="Genomic_DNA"/>
</dbReference>
<evidence type="ECO:0000313" key="8">
    <source>
        <dbReference type="Proteomes" id="UP000031516"/>
    </source>
</evidence>
<evidence type="ECO:0000256" key="2">
    <source>
        <dbReference type="ARBA" id="ARBA00007175"/>
    </source>
</evidence>
<feature type="region of interest" description="Disordered" evidence="6">
    <location>
        <begin position="208"/>
        <end position="240"/>
    </location>
</feature>
<organism evidence="7 8">
    <name type="scientific">Kluyveromyces dobzhanskii CBS 2104</name>
    <dbReference type="NCBI Taxonomy" id="1427455"/>
    <lineage>
        <taxon>Eukaryota</taxon>
        <taxon>Fungi</taxon>
        <taxon>Dikarya</taxon>
        <taxon>Ascomycota</taxon>
        <taxon>Saccharomycotina</taxon>
        <taxon>Saccharomycetes</taxon>
        <taxon>Saccharomycetales</taxon>
        <taxon>Saccharomycetaceae</taxon>
        <taxon>Kluyveromyces</taxon>
    </lineage>
</organism>
<feature type="compositionally biased region" description="Acidic residues" evidence="6">
    <location>
        <begin position="99"/>
        <end position="140"/>
    </location>
</feature>
<evidence type="ECO:0000256" key="3">
    <source>
        <dbReference type="ARBA" id="ARBA00023054"/>
    </source>
</evidence>
<feature type="compositionally biased region" description="Basic residues" evidence="6">
    <location>
        <begin position="211"/>
        <end position="220"/>
    </location>
</feature>
<name>A0A0A8L6E5_9SACH</name>
<dbReference type="GO" id="GO:0019843">
    <property type="term" value="F:rRNA binding"/>
    <property type="evidence" value="ECO:0007669"/>
    <property type="project" value="TreeGrafter"/>
</dbReference>
<sequence>MAVKTNREILTAGKNYKQKAAKKFGADEVTFDKDSRLEYLTGFHKRKLDRQKKAKDYIQEQERKIKLEERAKLRENKKKVLEKQLADFKQAMKDVGDYVGEEEDEDEDKDAEEQDEGEAEEWTGFSDDQEDKNDEQENDDSSSVKPILKKYVQTYLDDTTVDIEPLEPNDNFEYLAELNNVKLQKSEQILDQSIERAKKYAKFLGVEDKPKSKKNKKFRYLTKNERRQNQRKADNNKRRK</sequence>
<gene>
    <name evidence="7" type="ORF">KLDO_g2743</name>
</gene>